<evidence type="ECO:0000256" key="1">
    <source>
        <dbReference type="ARBA" id="ARBA00022723"/>
    </source>
</evidence>
<gene>
    <name evidence="6" type="ORF">L9F63_002155</name>
</gene>
<protein>
    <recommendedName>
        <fullName evidence="5">Rubicon Homology domain-containing protein</fullName>
    </recommendedName>
</protein>
<name>A0AAD8A297_DIPPU</name>
<evidence type="ECO:0000256" key="3">
    <source>
        <dbReference type="ARBA" id="ARBA00022771"/>
    </source>
</evidence>
<evidence type="ECO:0000259" key="5">
    <source>
        <dbReference type="SMART" id="SM01175"/>
    </source>
</evidence>
<organism evidence="6 7">
    <name type="scientific">Diploptera punctata</name>
    <name type="common">Pacific beetle cockroach</name>
    <dbReference type="NCBI Taxonomy" id="6984"/>
    <lineage>
        <taxon>Eukaryota</taxon>
        <taxon>Metazoa</taxon>
        <taxon>Ecdysozoa</taxon>
        <taxon>Arthropoda</taxon>
        <taxon>Hexapoda</taxon>
        <taxon>Insecta</taxon>
        <taxon>Pterygota</taxon>
        <taxon>Neoptera</taxon>
        <taxon>Polyneoptera</taxon>
        <taxon>Dictyoptera</taxon>
        <taxon>Blattodea</taxon>
        <taxon>Blaberoidea</taxon>
        <taxon>Blaberidae</taxon>
        <taxon>Diplopterinae</taxon>
        <taxon>Diploptera</taxon>
    </lineage>
</organism>
<proteinExistence type="predicted"/>
<evidence type="ECO:0000313" key="6">
    <source>
        <dbReference type="EMBL" id="KAJ9591305.1"/>
    </source>
</evidence>
<dbReference type="InterPro" id="IPR025258">
    <property type="entry name" value="RH_dom"/>
</dbReference>
<sequence>NQEYIFDLTKDWIYSKKIREDILVMKKYFISCKSAVENRLLWQLQEKQHFVENVDSYSLQDLIDINSGELLEYLEKVQALFIKHIKEDCKMIQTFANGRGFLLFAQSAG</sequence>
<keyword evidence="4" id="KW-0862">Zinc</keyword>
<dbReference type="Pfam" id="PF13901">
    <property type="entry name" value="RH_dom"/>
    <property type="match status" value="1"/>
</dbReference>
<feature type="non-terminal residue" evidence="6">
    <location>
        <position position="1"/>
    </location>
</feature>
<keyword evidence="2" id="KW-0677">Repeat</keyword>
<dbReference type="AlphaFoldDB" id="A0AAD8A297"/>
<keyword evidence="3" id="KW-0863">Zinc-finger</keyword>
<dbReference type="GO" id="GO:0008270">
    <property type="term" value="F:zinc ion binding"/>
    <property type="evidence" value="ECO:0007669"/>
    <property type="project" value="UniProtKB-KW"/>
</dbReference>
<comment type="caution">
    <text evidence="6">The sequence shown here is derived from an EMBL/GenBank/DDBJ whole genome shotgun (WGS) entry which is preliminary data.</text>
</comment>
<evidence type="ECO:0000313" key="7">
    <source>
        <dbReference type="Proteomes" id="UP001233999"/>
    </source>
</evidence>
<keyword evidence="1" id="KW-0479">Metal-binding</keyword>
<dbReference type="Proteomes" id="UP001233999">
    <property type="component" value="Unassembled WGS sequence"/>
</dbReference>
<feature type="non-terminal residue" evidence="6">
    <location>
        <position position="109"/>
    </location>
</feature>
<dbReference type="EMBL" id="JASPKZ010003875">
    <property type="protein sequence ID" value="KAJ9591305.1"/>
    <property type="molecule type" value="Genomic_DNA"/>
</dbReference>
<evidence type="ECO:0000256" key="2">
    <source>
        <dbReference type="ARBA" id="ARBA00022737"/>
    </source>
</evidence>
<accession>A0AAD8A297</accession>
<keyword evidence="7" id="KW-1185">Reference proteome</keyword>
<evidence type="ECO:0000256" key="4">
    <source>
        <dbReference type="ARBA" id="ARBA00022833"/>
    </source>
</evidence>
<dbReference type="PANTHER" id="PTHR12326">
    <property type="entry name" value="PLECKSTRIN HOMOLOGY DOMAIN CONTAINING PROTEIN"/>
    <property type="match status" value="1"/>
</dbReference>
<dbReference type="SMART" id="SM01175">
    <property type="entry name" value="DUF4206"/>
    <property type="match status" value="1"/>
</dbReference>
<dbReference type="InterPro" id="IPR051366">
    <property type="entry name" value="DEF8"/>
</dbReference>
<dbReference type="PANTHER" id="PTHR12326:SF3">
    <property type="entry name" value="DIFFERENTIALLY EXPRESSED IN FDCP 8 HOMOLOG"/>
    <property type="match status" value="1"/>
</dbReference>
<feature type="domain" description="Rubicon Homology" evidence="5">
    <location>
        <begin position="1"/>
        <end position="99"/>
    </location>
</feature>
<reference evidence="6" key="1">
    <citation type="journal article" date="2023" name="IScience">
        <title>Live-bearing cockroach genome reveals convergent evolutionary mechanisms linked to viviparity in insects and beyond.</title>
        <authorList>
            <person name="Fouks B."/>
            <person name="Harrison M.C."/>
            <person name="Mikhailova A.A."/>
            <person name="Marchal E."/>
            <person name="English S."/>
            <person name="Carruthers M."/>
            <person name="Jennings E.C."/>
            <person name="Chiamaka E.L."/>
            <person name="Frigard R.A."/>
            <person name="Pippel M."/>
            <person name="Attardo G.M."/>
            <person name="Benoit J.B."/>
            <person name="Bornberg-Bauer E."/>
            <person name="Tobe S.S."/>
        </authorList>
    </citation>
    <scope>NUCLEOTIDE SEQUENCE</scope>
    <source>
        <strain evidence="6">Stay&amp;Tobe</strain>
    </source>
</reference>
<reference evidence="6" key="2">
    <citation type="submission" date="2023-05" db="EMBL/GenBank/DDBJ databases">
        <authorList>
            <person name="Fouks B."/>
        </authorList>
    </citation>
    <scope>NUCLEOTIDE SEQUENCE</scope>
    <source>
        <strain evidence="6">Stay&amp;Tobe</strain>
        <tissue evidence="6">Testes</tissue>
    </source>
</reference>